<dbReference type="KEGG" id="cvn:111133017"/>
<dbReference type="PANTHER" id="PTHR21397">
    <property type="entry name" value="CHROMATIN COMPLEXES SUBUNIT BAP18-RELATED"/>
    <property type="match status" value="1"/>
</dbReference>
<accession>A0A8B8EB75</accession>
<dbReference type="RefSeq" id="XP_022336756.1">
    <property type="nucleotide sequence ID" value="XM_022481048.1"/>
</dbReference>
<dbReference type="CDD" id="cd00167">
    <property type="entry name" value="SANT"/>
    <property type="match status" value="1"/>
</dbReference>
<proteinExistence type="predicted"/>
<reference evidence="4" key="1">
    <citation type="submission" date="2025-08" db="UniProtKB">
        <authorList>
            <consortium name="RefSeq"/>
        </authorList>
    </citation>
    <scope>IDENTIFICATION</scope>
    <source>
        <tissue evidence="4">Whole sample</tissue>
    </source>
</reference>
<dbReference type="Gene3D" id="1.20.58.1880">
    <property type="match status" value="1"/>
</dbReference>
<evidence type="ECO:0000259" key="2">
    <source>
        <dbReference type="SMART" id="SM00717"/>
    </source>
</evidence>
<organism evidence="3 4">
    <name type="scientific">Crassostrea virginica</name>
    <name type="common">Eastern oyster</name>
    <dbReference type="NCBI Taxonomy" id="6565"/>
    <lineage>
        <taxon>Eukaryota</taxon>
        <taxon>Metazoa</taxon>
        <taxon>Spiralia</taxon>
        <taxon>Lophotrochozoa</taxon>
        <taxon>Mollusca</taxon>
        <taxon>Bivalvia</taxon>
        <taxon>Autobranchia</taxon>
        <taxon>Pteriomorphia</taxon>
        <taxon>Ostreida</taxon>
        <taxon>Ostreoidea</taxon>
        <taxon>Ostreidae</taxon>
        <taxon>Crassostrea</taxon>
    </lineage>
</organism>
<dbReference type="Pfam" id="PF00249">
    <property type="entry name" value="Myb_DNA-binding"/>
    <property type="match status" value="1"/>
</dbReference>
<dbReference type="SUPFAM" id="SSF46689">
    <property type="entry name" value="Homeodomain-like"/>
    <property type="match status" value="1"/>
</dbReference>
<feature type="domain" description="Myb-like" evidence="2">
    <location>
        <begin position="37"/>
        <end position="85"/>
    </location>
</feature>
<dbReference type="AlphaFoldDB" id="A0A8B8EB75"/>
<protein>
    <submittedName>
        <fullName evidence="4">Chromatin complexes subunit BAP18-like isoform X1</fullName>
    </submittedName>
</protein>
<feature type="compositionally biased region" description="Low complexity" evidence="1">
    <location>
        <begin position="107"/>
        <end position="121"/>
    </location>
</feature>
<dbReference type="GeneID" id="111133017"/>
<dbReference type="SMART" id="SM00717">
    <property type="entry name" value="SANT"/>
    <property type="match status" value="1"/>
</dbReference>
<dbReference type="GO" id="GO:0071339">
    <property type="term" value="C:MLL1 complex"/>
    <property type="evidence" value="ECO:0007669"/>
    <property type="project" value="TreeGrafter"/>
</dbReference>
<dbReference type="Proteomes" id="UP000694844">
    <property type="component" value="Chromosome 5"/>
</dbReference>
<feature type="compositionally biased region" description="Polar residues" evidence="1">
    <location>
        <begin position="122"/>
        <end position="137"/>
    </location>
</feature>
<dbReference type="PANTHER" id="PTHR21397:SF2">
    <property type="entry name" value="CHROMATIN COMPLEXES SUBUNIT BAP18"/>
    <property type="match status" value="1"/>
</dbReference>
<keyword evidence="3" id="KW-1185">Reference proteome</keyword>
<evidence type="ECO:0000256" key="1">
    <source>
        <dbReference type="SAM" id="MobiDB-lite"/>
    </source>
</evidence>
<dbReference type="InterPro" id="IPR001005">
    <property type="entry name" value="SANT/Myb"/>
</dbReference>
<evidence type="ECO:0000313" key="4">
    <source>
        <dbReference type="RefSeq" id="XP_022336756.1"/>
    </source>
</evidence>
<evidence type="ECO:0000313" key="3">
    <source>
        <dbReference type="Proteomes" id="UP000694844"/>
    </source>
</evidence>
<dbReference type="InterPro" id="IPR009057">
    <property type="entry name" value="Homeodomain-like_sf"/>
</dbReference>
<feature type="region of interest" description="Disordered" evidence="1">
    <location>
        <begin position="79"/>
        <end position="172"/>
    </location>
</feature>
<dbReference type="GO" id="GO:0016589">
    <property type="term" value="C:NURF complex"/>
    <property type="evidence" value="ECO:0007669"/>
    <property type="project" value="TreeGrafter"/>
</dbReference>
<sequence length="172" mass="18645">MSSASKVGEIFTAAGAAFTKLGDLTLQLHPTSEQSPSSGKWTPHEVDMLKNAVKRFGDDLDNISEIIKTRTISQIKTQMKRKAYEDAGLPQPTEPSPKKQAVRAEKTPQVTVATATASTPVESQSKKQPQNDVTLSALNAPESDVDIEGDSSSSKRLDFDSGTVIVKRERME</sequence>
<dbReference type="OrthoDB" id="10021571at2759"/>
<name>A0A8B8EB75_CRAVI</name>
<gene>
    <name evidence="4" type="primary">LOC111133017</name>
</gene>